<keyword evidence="1" id="KW-0805">Transcription regulation</keyword>
<proteinExistence type="predicted"/>
<sequence>MPEKRVSDEITVVAGLAAGVANYARSRGIDIAPICKALDIDPATFGSVTERISLDRFCRLLETCALISGDDAFGLQCASTFPAGASGAFGYGLMSAPTVRAFLRFLQDHVYYATNNSNFTMVTDAAHVTLSWSFAPVIVKRDQYVDLSLTALIQRLRDILGERERVNLIEIGLERPKPVNIQLFKERMTKRVSFSQPIHTMRLPTSLLDVVNPNADERLFELMNLQCRMLRPETSADATHFIDQVKRYMQVRLSDAELSLSEIAPYFNLSERSFQRRLAELGTNLNEIKDAIRKNAGFKLLVESDLPVSDISYRLGYSTPGAFSRSVSRWFGATPTDIRKKHAHHSAV</sequence>
<dbReference type="InterPro" id="IPR009057">
    <property type="entry name" value="Homeodomain-like_sf"/>
</dbReference>
<dbReference type="Gene3D" id="1.10.10.60">
    <property type="entry name" value="Homeodomain-like"/>
    <property type="match status" value="1"/>
</dbReference>
<dbReference type="RefSeq" id="WP_065703613.1">
    <property type="nucleotide sequence ID" value="NZ_CP049216.1"/>
</dbReference>
<feature type="domain" description="HTH araC/xylS-type" evidence="4">
    <location>
        <begin position="243"/>
        <end position="341"/>
    </location>
</feature>
<evidence type="ECO:0000313" key="6">
    <source>
        <dbReference type="Proteomes" id="UP000663946"/>
    </source>
</evidence>
<dbReference type="Proteomes" id="UP000663946">
    <property type="component" value="Chromosome 1"/>
</dbReference>
<dbReference type="GO" id="GO:0005829">
    <property type="term" value="C:cytosol"/>
    <property type="evidence" value="ECO:0007669"/>
    <property type="project" value="TreeGrafter"/>
</dbReference>
<dbReference type="PANTHER" id="PTHR47894">
    <property type="entry name" value="HTH-TYPE TRANSCRIPTIONAL REGULATOR GADX"/>
    <property type="match status" value="1"/>
</dbReference>
<dbReference type="GO" id="GO:0000976">
    <property type="term" value="F:transcription cis-regulatory region binding"/>
    <property type="evidence" value="ECO:0007669"/>
    <property type="project" value="TreeGrafter"/>
</dbReference>
<keyword evidence="3" id="KW-0804">Transcription</keyword>
<accession>A0AAJ4TAQ5</accession>
<reference evidence="5" key="1">
    <citation type="submission" date="2020-02" db="EMBL/GenBank/DDBJ databases">
        <title>Unexpected conservation and global transmission of agrobacterial virulence plasmids.</title>
        <authorList>
            <person name="Weisberg A.J."/>
            <person name="Davis E.W. II"/>
            <person name="Tabima J.R."/>
            <person name="Belcher M.S."/>
            <person name="Miller M."/>
            <person name="Kuo C.-H."/>
            <person name="Loper J.E."/>
            <person name="Grunwald N.J."/>
            <person name="Putnam M.L."/>
            <person name="Chang J.H."/>
        </authorList>
    </citation>
    <scope>NUCLEOTIDE SEQUENCE</scope>
    <source>
        <strain evidence="5">Q15/94</strain>
    </source>
</reference>
<evidence type="ECO:0000259" key="4">
    <source>
        <dbReference type="PROSITE" id="PS01124"/>
    </source>
</evidence>
<dbReference type="InterPro" id="IPR032687">
    <property type="entry name" value="AraC-type_N"/>
</dbReference>
<dbReference type="GO" id="GO:0003700">
    <property type="term" value="F:DNA-binding transcription factor activity"/>
    <property type="evidence" value="ECO:0007669"/>
    <property type="project" value="InterPro"/>
</dbReference>
<protein>
    <submittedName>
        <fullName evidence="5">AraC family transcriptional regulator</fullName>
    </submittedName>
</protein>
<dbReference type="PROSITE" id="PS01124">
    <property type="entry name" value="HTH_ARAC_FAMILY_2"/>
    <property type="match status" value="1"/>
</dbReference>
<keyword evidence="2" id="KW-0238">DNA-binding</keyword>
<name>A0AAJ4TAQ5_AGRTU</name>
<evidence type="ECO:0000256" key="2">
    <source>
        <dbReference type="ARBA" id="ARBA00023125"/>
    </source>
</evidence>
<dbReference type="Pfam" id="PF12833">
    <property type="entry name" value="HTH_18"/>
    <property type="match status" value="1"/>
</dbReference>
<dbReference type="AlphaFoldDB" id="A0AAJ4TAQ5"/>
<dbReference type="SUPFAM" id="SSF46689">
    <property type="entry name" value="Homeodomain-like"/>
    <property type="match status" value="1"/>
</dbReference>
<evidence type="ECO:0000256" key="3">
    <source>
        <dbReference type="ARBA" id="ARBA00023163"/>
    </source>
</evidence>
<organism evidence="5 6">
    <name type="scientific">Agrobacterium tumefaciens</name>
    <dbReference type="NCBI Taxonomy" id="358"/>
    <lineage>
        <taxon>Bacteria</taxon>
        <taxon>Pseudomonadati</taxon>
        <taxon>Pseudomonadota</taxon>
        <taxon>Alphaproteobacteria</taxon>
        <taxon>Hyphomicrobiales</taxon>
        <taxon>Rhizobiaceae</taxon>
        <taxon>Rhizobium/Agrobacterium group</taxon>
        <taxon>Agrobacterium</taxon>
        <taxon>Agrobacterium tumefaciens complex</taxon>
    </lineage>
</organism>
<dbReference type="InterPro" id="IPR018060">
    <property type="entry name" value="HTH_AraC"/>
</dbReference>
<evidence type="ECO:0000313" key="5">
    <source>
        <dbReference type="EMBL" id="QTG14220.1"/>
    </source>
</evidence>
<evidence type="ECO:0000256" key="1">
    <source>
        <dbReference type="ARBA" id="ARBA00023015"/>
    </source>
</evidence>
<dbReference type="PANTHER" id="PTHR47894:SF1">
    <property type="entry name" value="HTH-TYPE TRANSCRIPTIONAL REGULATOR VQSM"/>
    <property type="match status" value="1"/>
</dbReference>
<dbReference type="EMBL" id="CP049216">
    <property type="protein sequence ID" value="QTG14220.1"/>
    <property type="molecule type" value="Genomic_DNA"/>
</dbReference>
<dbReference type="SMART" id="SM00342">
    <property type="entry name" value="HTH_ARAC"/>
    <property type="match status" value="1"/>
</dbReference>
<gene>
    <name evidence="5" type="ORF">G6M86_13550</name>
</gene>
<dbReference type="Pfam" id="PF12625">
    <property type="entry name" value="Arabinose_bd"/>
    <property type="match status" value="1"/>
</dbReference>